<dbReference type="InterPro" id="IPR020599">
    <property type="entry name" value="Transl_elong_fac_P/YeiP"/>
</dbReference>
<dbReference type="GO" id="GO:0005829">
    <property type="term" value="C:cytosol"/>
    <property type="evidence" value="ECO:0007669"/>
    <property type="project" value="UniProtKB-ARBA"/>
</dbReference>
<comment type="subcellular location">
    <subcellularLocation>
        <location evidence="1 8">Cytoplasm</location>
    </subcellularLocation>
</comment>
<dbReference type="EMBL" id="CP029684">
    <property type="protein sequence ID" value="QAS69106.1"/>
    <property type="molecule type" value="Genomic_DNA"/>
</dbReference>
<dbReference type="CDD" id="cd05794">
    <property type="entry name" value="S1_EF-P_repeat_2"/>
    <property type="match status" value="1"/>
</dbReference>
<dbReference type="PANTHER" id="PTHR30053">
    <property type="entry name" value="ELONGATION FACTOR P"/>
    <property type="match status" value="1"/>
</dbReference>
<reference evidence="13" key="2">
    <citation type="submission" date="2019-01" db="EMBL/GenBank/DDBJ databases">
        <title>Oenococcus sicerae UCMA17102.</title>
        <authorList>
            <person name="Cousin F.J."/>
            <person name="Le Guellec R."/>
            <person name="Cretenet M."/>
        </authorList>
    </citation>
    <scope>NUCLEOTIDE SEQUENCE</scope>
    <source>
        <strain evidence="13">UCMA17102</strain>
    </source>
</reference>
<evidence type="ECO:0000313" key="15">
    <source>
        <dbReference type="Proteomes" id="UP000286907"/>
    </source>
</evidence>
<reference evidence="14" key="3">
    <citation type="submission" date="2020-01" db="EMBL/GenBank/DDBJ databases">
        <authorList>
            <person name="Cousin F.J."/>
            <person name="Le Guellec R."/>
            <person name="Cretenet M."/>
        </authorList>
    </citation>
    <scope>NUCLEOTIDE SEQUENCE</scope>
    <source>
        <strain evidence="14">UCMA 15228</strain>
    </source>
</reference>
<evidence type="ECO:0000313" key="13">
    <source>
        <dbReference type="EMBL" id="MDN6900829.1"/>
    </source>
</evidence>
<dbReference type="PROSITE" id="PS01275">
    <property type="entry name" value="EFP"/>
    <property type="match status" value="1"/>
</dbReference>
<comment type="function">
    <text evidence="7 8">Involved in peptide bond synthesis. Stimulates efficient translation and peptide-bond synthesis on native or reconstituted 70S ribosomes in vitro. Probably functions indirectly by altering the affinity of the ribosome for aminoacyl-tRNA, thus increasing their reactivity as acceptors for peptidyl transferase.</text>
</comment>
<dbReference type="SMART" id="SM01185">
    <property type="entry name" value="EFP"/>
    <property type="match status" value="1"/>
</dbReference>
<evidence type="ECO:0000256" key="1">
    <source>
        <dbReference type="ARBA" id="ARBA00004496"/>
    </source>
</evidence>
<keyword evidence="4 8" id="KW-0963">Cytoplasm</keyword>
<dbReference type="InterPro" id="IPR008991">
    <property type="entry name" value="Translation_prot_SH3-like_sf"/>
</dbReference>
<dbReference type="PIRSF" id="PIRSF005901">
    <property type="entry name" value="EF-P"/>
    <property type="match status" value="1"/>
</dbReference>
<dbReference type="AlphaFoldDB" id="A0AAJ1VP30"/>
<dbReference type="InterPro" id="IPR013185">
    <property type="entry name" value="Transl_elong_KOW-like"/>
</dbReference>
<keyword evidence="6 8" id="KW-0648">Protein biosynthesis</keyword>
<evidence type="ECO:0000313" key="16">
    <source>
        <dbReference type="Proteomes" id="UP001167919"/>
    </source>
</evidence>
<dbReference type="NCBIfam" id="NF001810">
    <property type="entry name" value="PRK00529.1"/>
    <property type="match status" value="1"/>
</dbReference>
<proteinExistence type="inferred from homology"/>
<dbReference type="FunFam" id="2.40.50.140:FF:000004">
    <property type="entry name" value="Elongation factor P"/>
    <property type="match status" value="1"/>
</dbReference>
<evidence type="ECO:0000259" key="12">
    <source>
        <dbReference type="SMART" id="SM01185"/>
    </source>
</evidence>
<comment type="pathway">
    <text evidence="2 8">Protein biosynthesis; polypeptide chain elongation.</text>
</comment>
<dbReference type="SMART" id="SM00841">
    <property type="entry name" value="Elong-fact-P_C"/>
    <property type="match status" value="1"/>
</dbReference>
<dbReference type="FunFam" id="2.40.50.140:FF:000009">
    <property type="entry name" value="Elongation factor P"/>
    <property type="match status" value="1"/>
</dbReference>
<accession>A0AAJ1VP30</accession>
<dbReference type="Pfam" id="PF09285">
    <property type="entry name" value="Elong-fact-P_C"/>
    <property type="match status" value="1"/>
</dbReference>
<keyword evidence="15" id="KW-1185">Reference proteome</keyword>
<comment type="similarity">
    <text evidence="3 8 10">Belongs to the elongation factor P family.</text>
</comment>
<evidence type="ECO:0000256" key="2">
    <source>
        <dbReference type="ARBA" id="ARBA00004815"/>
    </source>
</evidence>
<evidence type="ECO:0000256" key="8">
    <source>
        <dbReference type="HAMAP-Rule" id="MF_00141"/>
    </source>
</evidence>
<evidence type="ECO:0000259" key="11">
    <source>
        <dbReference type="SMART" id="SM00841"/>
    </source>
</evidence>
<reference evidence="14 15" key="1">
    <citation type="journal article" date="2019" name="Syst. Appl. Microbiol.">
        <title>Oenococcus sicerae sp. nov., isolated from French cider.</title>
        <authorList>
            <person name="Cousin F.J."/>
            <person name="Le Guellec R."/>
            <person name="Chagnot C."/>
            <person name="Goux D."/>
            <person name="Dalmasso M."/>
            <person name="Laplace J.M."/>
            <person name="Cretenet M."/>
        </authorList>
    </citation>
    <scope>NUCLEOTIDE SEQUENCE [LARGE SCALE GENOMIC DNA]</scope>
    <source>
        <strain evidence="14 15">UCMA 15228</strain>
    </source>
</reference>
<dbReference type="GO" id="GO:0003746">
    <property type="term" value="F:translation elongation factor activity"/>
    <property type="evidence" value="ECO:0007669"/>
    <property type="project" value="UniProtKB-UniRule"/>
</dbReference>
<feature type="domain" description="Translation elongation factor P/YeiP central" evidence="12">
    <location>
        <begin position="68"/>
        <end position="122"/>
    </location>
</feature>
<evidence type="ECO:0000313" key="14">
    <source>
        <dbReference type="EMBL" id="QAS69106.1"/>
    </source>
</evidence>
<evidence type="ECO:0000256" key="5">
    <source>
        <dbReference type="ARBA" id="ARBA00022768"/>
    </source>
</evidence>
<protein>
    <recommendedName>
        <fullName evidence="8 9">Elongation factor P</fullName>
        <shortName evidence="8">EF-P</shortName>
    </recommendedName>
</protein>
<dbReference type="EMBL" id="SDWY01000004">
    <property type="protein sequence ID" value="MDN6900829.1"/>
    <property type="molecule type" value="Genomic_DNA"/>
</dbReference>
<dbReference type="Pfam" id="PF01132">
    <property type="entry name" value="EFP"/>
    <property type="match status" value="1"/>
</dbReference>
<dbReference type="SUPFAM" id="SSF50104">
    <property type="entry name" value="Translation proteins SH3-like domain"/>
    <property type="match status" value="1"/>
</dbReference>
<sequence length="187" mass="20594">MAIDTSDFKNGLTIEYNSAIWRILSFQHVKPGKGGAFVRSKLKNLRSGAVNEVTFRAGERMEIADITTRPMQFLYASGDSYVFMDTETYDQVDIPGDKITDSLKFLLENMLVKVTSYKDEILDVELPVTVELKVTETQPSIKGATVNGGGKPATMETGLVITVPDFINVDDKLVVNTADGGSYKERA</sequence>
<evidence type="ECO:0000256" key="10">
    <source>
        <dbReference type="RuleBase" id="RU004389"/>
    </source>
</evidence>
<evidence type="ECO:0000256" key="9">
    <source>
        <dbReference type="NCBIfam" id="TIGR00038"/>
    </source>
</evidence>
<dbReference type="RefSeq" id="WP_128684925.1">
    <property type="nucleotide sequence ID" value="NZ_CP029684.2"/>
</dbReference>
<dbReference type="InterPro" id="IPR015365">
    <property type="entry name" value="Elong-fact-P_C"/>
</dbReference>
<keyword evidence="5 8" id="KW-0251">Elongation factor</keyword>
<dbReference type="PANTHER" id="PTHR30053:SF12">
    <property type="entry name" value="ELONGATION FACTOR P (EF-P) FAMILY PROTEIN"/>
    <property type="match status" value="1"/>
</dbReference>
<evidence type="ECO:0000256" key="3">
    <source>
        <dbReference type="ARBA" id="ARBA00009479"/>
    </source>
</evidence>
<gene>
    <name evidence="8 13" type="primary">efp</name>
    <name evidence="14" type="ORF">DLJ48_00495</name>
    <name evidence="13" type="ORF">EVC35_07510</name>
</gene>
<dbReference type="GO" id="GO:0043043">
    <property type="term" value="P:peptide biosynthetic process"/>
    <property type="evidence" value="ECO:0007669"/>
    <property type="project" value="InterPro"/>
</dbReference>
<dbReference type="Gene3D" id="2.40.50.140">
    <property type="entry name" value="Nucleic acid-binding proteins"/>
    <property type="match status" value="2"/>
</dbReference>
<evidence type="ECO:0000256" key="7">
    <source>
        <dbReference type="ARBA" id="ARBA00025469"/>
    </source>
</evidence>
<dbReference type="InterPro" id="IPR001059">
    <property type="entry name" value="Transl_elong_P/YeiP_cen"/>
</dbReference>
<dbReference type="InterPro" id="IPR012340">
    <property type="entry name" value="NA-bd_OB-fold"/>
</dbReference>
<dbReference type="InterPro" id="IPR013852">
    <property type="entry name" value="Transl_elong_P/YeiP_CS"/>
</dbReference>
<dbReference type="Gene3D" id="2.30.30.30">
    <property type="match status" value="1"/>
</dbReference>
<dbReference type="InterPro" id="IPR014722">
    <property type="entry name" value="Rib_uL2_dom2"/>
</dbReference>
<dbReference type="SUPFAM" id="SSF50249">
    <property type="entry name" value="Nucleic acid-binding proteins"/>
    <property type="match status" value="2"/>
</dbReference>
<name>A0AAJ1VP30_9LACO</name>
<feature type="domain" description="Elongation factor P C-terminal" evidence="11">
    <location>
        <begin position="130"/>
        <end position="186"/>
    </location>
</feature>
<dbReference type="InterPro" id="IPR011768">
    <property type="entry name" value="Transl_elongation_fac_P"/>
</dbReference>
<evidence type="ECO:0000256" key="6">
    <source>
        <dbReference type="ARBA" id="ARBA00022917"/>
    </source>
</evidence>
<dbReference type="Proteomes" id="UP000286907">
    <property type="component" value="Chromosome"/>
</dbReference>
<organism evidence="13 16">
    <name type="scientific">Oenococcus sicerae</name>
    <dbReference type="NCBI Taxonomy" id="2203724"/>
    <lineage>
        <taxon>Bacteria</taxon>
        <taxon>Bacillati</taxon>
        <taxon>Bacillota</taxon>
        <taxon>Bacilli</taxon>
        <taxon>Lactobacillales</taxon>
        <taxon>Lactobacillaceae</taxon>
        <taxon>Oenococcus</taxon>
    </lineage>
</organism>
<dbReference type="FunFam" id="2.30.30.30:FF:000003">
    <property type="entry name" value="Elongation factor P"/>
    <property type="match status" value="1"/>
</dbReference>
<dbReference type="Pfam" id="PF08207">
    <property type="entry name" value="EFP_N"/>
    <property type="match status" value="1"/>
</dbReference>
<dbReference type="NCBIfam" id="TIGR00038">
    <property type="entry name" value="efp"/>
    <property type="match status" value="1"/>
</dbReference>
<dbReference type="Proteomes" id="UP001167919">
    <property type="component" value="Unassembled WGS sequence"/>
</dbReference>
<dbReference type="HAMAP" id="MF_00141">
    <property type="entry name" value="EF_P"/>
    <property type="match status" value="1"/>
</dbReference>
<dbReference type="CDD" id="cd04470">
    <property type="entry name" value="S1_EF-P_repeat_1"/>
    <property type="match status" value="1"/>
</dbReference>
<evidence type="ECO:0000256" key="4">
    <source>
        <dbReference type="ARBA" id="ARBA00022490"/>
    </source>
</evidence>